<feature type="compositionally biased region" description="Low complexity" evidence="1">
    <location>
        <begin position="252"/>
        <end position="269"/>
    </location>
</feature>
<feature type="transmembrane region" description="Helical" evidence="2">
    <location>
        <begin position="183"/>
        <end position="205"/>
    </location>
</feature>
<name>A0A9P6JP50_9AGAR</name>
<keyword evidence="2" id="KW-1133">Transmembrane helix</keyword>
<reference evidence="4" key="1">
    <citation type="submission" date="2020-11" db="EMBL/GenBank/DDBJ databases">
        <authorList>
            <consortium name="DOE Joint Genome Institute"/>
            <person name="Ahrendt S."/>
            <person name="Riley R."/>
            <person name="Andreopoulos W."/>
            <person name="Labutti K."/>
            <person name="Pangilinan J."/>
            <person name="Ruiz-Duenas F.J."/>
            <person name="Barrasa J.M."/>
            <person name="Sanchez-Garcia M."/>
            <person name="Camarero S."/>
            <person name="Miyauchi S."/>
            <person name="Serrano A."/>
            <person name="Linde D."/>
            <person name="Babiker R."/>
            <person name="Drula E."/>
            <person name="Ayuso-Fernandez I."/>
            <person name="Pacheco R."/>
            <person name="Padilla G."/>
            <person name="Ferreira P."/>
            <person name="Barriuso J."/>
            <person name="Kellner H."/>
            <person name="Castanera R."/>
            <person name="Alfaro M."/>
            <person name="Ramirez L."/>
            <person name="Pisabarro A.G."/>
            <person name="Kuo A."/>
            <person name="Tritt A."/>
            <person name="Lipzen A."/>
            <person name="He G."/>
            <person name="Yan M."/>
            <person name="Ng V."/>
            <person name="Cullen D."/>
            <person name="Martin F."/>
            <person name="Rosso M.-N."/>
            <person name="Henrissat B."/>
            <person name="Hibbett D."/>
            <person name="Martinez A.T."/>
            <person name="Grigoriev I.V."/>
        </authorList>
    </citation>
    <scope>NUCLEOTIDE SEQUENCE</scope>
    <source>
        <strain evidence="4">CBS 506.95</strain>
    </source>
</reference>
<evidence type="ECO:0000256" key="1">
    <source>
        <dbReference type="SAM" id="MobiDB-lite"/>
    </source>
</evidence>
<keyword evidence="2" id="KW-0472">Membrane</keyword>
<protein>
    <submittedName>
        <fullName evidence="4">Uncharacterized protein</fullName>
    </submittedName>
</protein>
<evidence type="ECO:0000313" key="5">
    <source>
        <dbReference type="Proteomes" id="UP000807306"/>
    </source>
</evidence>
<sequence length="322" mass="32818">MFASSSKFIVPLFVCLSLFLAAAEASDMHMQRRDHSGLNARRLMKKRAPFPQDKDGDLLGGAVAGAAPIPTDSASVPASKPADTKSASSAPASSAPPASSAAVSSASASSASSASSSSSSSSSAASSTSAQTSTTDTPASTPAPGVKTVIVSGVTRTQTAPTESGTFIPAQNNALNTTSAKGITMTALIAVVASIGGVFIIWTIFRKWKLSSSKEFDRRLISPSDWQPGAHGDDDGAIPGSNRPRPPSVISNHSNAHGNNSAHGHNPNPFDDFDGPAKSSAPVGGYADLARGQNPQMQERYGAAAYGNNYAAGPVPLHHQGF</sequence>
<evidence type="ECO:0000313" key="4">
    <source>
        <dbReference type="EMBL" id="KAF9527791.1"/>
    </source>
</evidence>
<feature type="signal peptide" evidence="3">
    <location>
        <begin position="1"/>
        <end position="25"/>
    </location>
</feature>
<feature type="region of interest" description="Disordered" evidence="1">
    <location>
        <begin position="49"/>
        <end position="146"/>
    </location>
</feature>
<proteinExistence type="predicted"/>
<keyword evidence="3" id="KW-0732">Signal</keyword>
<evidence type="ECO:0000256" key="3">
    <source>
        <dbReference type="SAM" id="SignalP"/>
    </source>
</evidence>
<evidence type="ECO:0000256" key="2">
    <source>
        <dbReference type="SAM" id="Phobius"/>
    </source>
</evidence>
<dbReference type="EMBL" id="MU157858">
    <property type="protein sequence ID" value="KAF9527791.1"/>
    <property type="molecule type" value="Genomic_DNA"/>
</dbReference>
<keyword evidence="2" id="KW-0812">Transmembrane</keyword>
<feature type="region of interest" description="Disordered" evidence="1">
    <location>
        <begin position="222"/>
        <end position="290"/>
    </location>
</feature>
<feature type="chain" id="PRO_5040170118" evidence="3">
    <location>
        <begin position="26"/>
        <end position="322"/>
    </location>
</feature>
<organism evidence="4 5">
    <name type="scientific">Crepidotus variabilis</name>
    <dbReference type="NCBI Taxonomy" id="179855"/>
    <lineage>
        <taxon>Eukaryota</taxon>
        <taxon>Fungi</taxon>
        <taxon>Dikarya</taxon>
        <taxon>Basidiomycota</taxon>
        <taxon>Agaricomycotina</taxon>
        <taxon>Agaricomycetes</taxon>
        <taxon>Agaricomycetidae</taxon>
        <taxon>Agaricales</taxon>
        <taxon>Agaricineae</taxon>
        <taxon>Crepidotaceae</taxon>
        <taxon>Crepidotus</taxon>
    </lineage>
</organism>
<gene>
    <name evidence="4" type="ORF">CPB83DRAFT_377223</name>
</gene>
<accession>A0A9P6JP50</accession>
<keyword evidence="5" id="KW-1185">Reference proteome</keyword>
<feature type="compositionally biased region" description="Low complexity" evidence="1">
    <location>
        <begin position="77"/>
        <end position="144"/>
    </location>
</feature>
<comment type="caution">
    <text evidence="4">The sequence shown here is derived from an EMBL/GenBank/DDBJ whole genome shotgun (WGS) entry which is preliminary data.</text>
</comment>
<dbReference type="Proteomes" id="UP000807306">
    <property type="component" value="Unassembled WGS sequence"/>
</dbReference>
<dbReference type="OrthoDB" id="3261505at2759"/>
<dbReference type="AlphaFoldDB" id="A0A9P6JP50"/>